<comment type="catalytic activity">
    <reaction evidence="6 8">
        <text>dCMP + ATP = dCDP + ADP</text>
        <dbReference type="Rhea" id="RHEA:25094"/>
        <dbReference type="ChEBI" id="CHEBI:30616"/>
        <dbReference type="ChEBI" id="CHEBI:57566"/>
        <dbReference type="ChEBI" id="CHEBI:58593"/>
        <dbReference type="ChEBI" id="CHEBI:456216"/>
        <dbReference type="EC" id="2.7.4.25"/>
    </reaction>
</comment>
<dbReference type="NCBIfam" id="TIGR00017">
    <property type="entry name" value="cmk"/>
    <property type="match status" value="1"/>
</dbReference>
<keyword evidence="4 8" id="KW-0418">Kinase</keyword>
<dbReference type="GO" id="GO:0005829">
    <property type="term" value="C:cytosol"/>
    <property type="evidence" value="ECO:0007669"/>
    <property type="project" value="TreeGrafter"/>
</dbReference>
<dbReference type="InterPro" id="IPR003136">
    <property type="entry name" value="Cytidylate_kin"/>
</dbReference>
<comment type="catalytic activity">
    <reaction evidence="7 8">
        <text>CMP + ATP = CDP + ADP</text>
        <dbReference type="Rhea" id="RHEA:11600"/>
        <dbReference type="ChEBI" id="CHEBI:30616"/>
        <dbReference type="ChEBI" id="CHEBI:58069"/>
        <dbReference type="ChEBI" id="CHEBI:60377"/>
        <dbReference type="ChEBI" id="CHEBI:456216"/>
        <dbReference type="EC" id="2.7.4.25"/>
    </reaction>
</comment>
<dbReference type="InterPro" id="IPR011994">
    <property type="entry name" value="Cytidylate_kinase_dom"/>
</dbReference>
<dbReference type="AlphaFoldDB" id="A0A1C6K0A7"/>
<keyword evidence="3 8" id="KW-0547">Nucleotide-binding</keyword>
<proteinExistence type="inferred from homology"/>
<feature type="binding site" evidence="8">
    <location>
        <begin position="9"/>
        <end position="17"/>
    </location>
    <ligand>
        <name>ATP</name>
        <dbReference type="ChEBI" id="CHEBI:30616"/>
    </ligand>
</feature>
<evidence type="ECO:0000256" key="6">
    <source>
        <dbReference type="ARBA" id="ARBA00047615"/>
    </source>
</evidence>
<comment type="subcellular location">
    <subcellularLocation>
        <location evidence="8">Cytoplasm</location>
    </subcellularLocation>
</comment>
<dbReference type="Pfam" id="PF02224">
    <property type="entry name" value="Cytidylate_kin"/>
    <property type="match status" value="1"/>
</dbReference>
<evidence type="ECO:0000256" key="7">
    <source>
        <dbReference type="ARBA" id="ARBA00048478"/>
    </source>
</evidence>
<evidence type="ECO:0000256" key="1">
    <source>
        <dbReference type="ARBA" id="ARBA00009427"/>
    </source>
</evidence>
<dbReference type="PANTHER" id="PTHR21299">
    <property type="entry name" value="CYTIDYLATE KINASE/PANTOATE-BETA-ALANINE LIGASE"/>
    <property type="match status" value="1"/>
</dbReference>
<evidence type="ECO:0000256" key="4">
    <source>
        <dbReference type="ARBA" id="ARBA00022777"/>
    </source>
</evidence>
<keyword evidence="8" id="KW-0963">Cytoplasm</keyword>
<dbReference type="GO" id="GO:0006220">
    <property type="term" value="P:pyrimidine nucleotide metabolic process"/>
    <property type="evidence" value="ECO:0007669"/>
    <property type="project" value="UniProtKB-UniRule"/>
</dbReference>
<evidence type="ECO:0000259" key="9">
    <source>
        <dbReference type="Pfam" id="PF02224"/>
    </source>
</evidence>
<dbReference type="PANTHER" id="PTHR21299:SF2">
    <property type="entry name" value="CYTIDYLATE KINASE"/>
    <property type="match status" value="1"/>
</dbReference>
<dbReference type="GO" id="GO:0036431">
    <property type="term" value="F:dCMP kinase activity"/>
    <property type="evidence" value="ECO:0007669"/>
    <property type="project" value="InterPro"/>
</dbReference>
<feature type="domain" description="Cytidylate kinase" evidence="9">
    <location>
        <begin position="5"/>
        <end position="218"/>
    </location>
</feature>
<gene>
    <name evidence="8 10" type="primary">cmk</name>
    <name evidence="10" type="ORF">SAMEA3545359_02494</name>
</gene>
<evidence type="ECO:0000256" key="5">
    <source>
        <dbReference type="ARBA" id="ARBA00022840"/>
    </source>
</evidence>
<protein>
    <recommendedName>
        <fullName evidence="8">Cytidylate kinase</fullName>
        <shortName evidence="8">CK</shortName>
        <ecNumber evidence="8">2.7.4.25</ecNumber>
    </recommendedName>
    <alternativeName>
        <fullName evidence="8">Cytidine monophosphate kinase</fullName>
        <shortName evidence="8">CMP kinase</shortName>
    </alternativeName>
</protein>
<dbReference type="GO" id="GO:0015949">
    <property type="term" value="P:nucleobase-containing small molecule interconversion"/>
    <property type="evidence" value="ECO:0007669"/>
    <property type="project" value="TreeGrafter"/>
</dbReference>
<evidence type="ECO:0000313" key="10">
    <source>
        <dbReference type="EMBL" id="SCJ87749.1"/>
    </source>
</evidence>
<organism evidence="10">
    <name type="scientific">uncultured Anaerotruncus sp</name>
    <dbReference type="NCBI Taxonomy" id="905011"/>
    <lineage>
        <taxon>Bacteria</taxon>
        <taxon>Bacillati</taxon>
        <taxon>Bacillota</taxon>
        <taxon>Clostridia</taxon>
        <taxon>Eubacteriales</taxon>
        <taxon>Oscillospiraceae</taxon>
        <taxon>Anaerotruncus</taxon>
        <taxon>environmental samples</taxon>
    </lineage>
</organism>
<keyword evidence="5 8" id="KW-0067">ATP-binding</keyword>
<keyword evidence="2 8" id="KW-0808">Transferase</keyword>
<comment type="similarity">
    <text evidence="1 8">Belongs to the cytidylate kinase family. Type 1 subfamily.</text>
</comment>
<dbReference type="GO" id="GO:0036430">
    <property type="term" value="F:CMP kinase activity"/>
    <property type="evidence" value="ECO:0007669"/>
    <property type="project" value="RHEA"/>
</dbReference>
<accession>A0A1C6K0A7</accession>
<dbReference type="GO" id="GO:0005524">
    <property type="term" value="F:ATP binding"/>
    <property type="evidence" value="ECO:0007669"/>
    <property type="project" value="UniProtKB-UniRule"/>
</dbReference>
<dbReference type="EC" id="2.7.4.25" evidence="8"/>
<sequence length="221" mass="24075">MHIAVAIDGPAGAGKSTIARAAAAQLGYIYVDTGALYRAVAWYVVGRGIDPQDSPAVIAALPGLQLDLRYIDGVQRVFVGERDVSDFIRTPEMSMGSSAVSALPEVRDFLMETQRSLARRNDVIMDGRDIGTVVLPDAQVKVYLTASAQVRARRRHAELAQKGEQMTYEQILADIEQRDYNDSHRAVAPLKRADDAHLLDTGEMDIQQSVAALVALIKNSL</sequence>
<dbReference type="CDD" id="cd02020">
    <property type="entry name" value="CMPK"/>
    <property type="match status" value="1"/>
</dbReference>
<dbReference type="Gene3D" id="3.40.50.300">
    <property type="entry name" value="P-loop containing nucleotide triphosphate hydrolases"/>
    <property type="match status" value="1"/>
</dbReference>
<dbReference type="EMBL" id="FMHG01000002">
    <property type="protein sequence ID" value="SCJ87749.1"/>
    <property type="molecule type" value="Genomic_DNA"/>
</dbReference>
<reference evidence="10" key="1">
    <citation type="submission" date="2015-09" db="EMBL/GenBank/DDBJ databases">
        <authorList>
            <consortium name="Pathogen Informatics"/>
        </authorList>
    </citation>
    <scope>NUCLEOTIDE SEQUENCE</scope>
    <source>
        <strain evidence="10">2789STDY5834896</strain>
    </source>
</reference>
<dbReference type="HAMAP" id="MF_00238">
    <property type="entry name" value="Cytidyl_kinase_type1"/>
    <property type="match status" value="1"/>
</dbReference>
<evidence type="ECO:0000256" key="3">
    <source>
        <dbReference type="ARBA" id="ARBA00022741"/>
    </source>
</evidence>
<evidence type="ECO:0000256" key="2">
    <source>
        <dbReference type="ARBA" id="ARBA00022679"/>
    </source>
</evidence>
<dbReference type="SUPFAM" id="SSF52540">
    <property type="entry name" value="P-loop containing nucleoside triphosphate hydrolases"/>
    <property type="match status" value="1"/>
</dbReference>
<dbReference type="InterPro" id="IPR027417">
    <property type="entry name" value="P-loop_NTPase"/>
</dbReference>
<name>A0A1C6K0A7_9FIRM</name>
<evidence type="ECO:0000256" key="8">
    <source>
        <dbReference type="HAMAP-Rule" id="MF_00238"/>
    </source>
</evidence>